<dbReference type="Proteomes" id="UP001182247">
    <property type="component" value="Unassembled WGS sequence"/>
</dbReference>
<proteinExistence type="inferred from homology"/>
<dbReference type="PANTHER" id="PTHR37479:SF1">
    <property type="entry name" value="CELL DIVISION PROTEIN FTSL"/>
    <property type="match status" value="1"/>
</dbReference>
<reference evidence="11" key="8">
    <citation type="submission" date="2024-02" db="EMBL/GenBank/DDBJ databases">
        <authorList>
            <consortium name="Clinical and Environmental Microbiology Branch: Whole genome sequencing antimicrobial resistance pathogens in the healthcare setting"/>
        </authorList>
    </citation>
    <scope>NUCLEOTIDE SEQUENCE</scope>
    <source>
        <strain evidence="11">2023KU-00017</strain>
    </source>
</reference>
<keyword evidence="5 8" id="KW-1133">Transmembrane helix</keyword>
<dbReference type="NCBIfam" id="TIGR02209">
    <property type="entry name" value="ftsL_broad"/>
    <property type="match status" value="1"/>
</dbReference>
<dbReference type="GO" id="GO:0005886">
    <property type="term" value="C:plasma membrane"/>
    <property type="evidence" value="ECO:0007669"/>
    <property type="project" value="UniProtKB-SubCell"/>
</dbReference>
<dbReference type="EMBL" id="DACSWI010000004">
    <property type="protein sequence ID" value="HAT3808985.1"/>
    <property type="molecule type" value="Genomic_DNA"/>
</dbReference>
<dbReference type="EMBL" id="JAPKIY010000015">
    <property type="protein sequence ID" value="MDS0898238.1"/>
    <property type="molecule type" value="Genomic_DNA"/>
</dbReference>
<organism evidence="16 18">
    <name type="scientific">Morganella morganii</name>
    <name type="common">Proteus morganii</name>
    <dbReference type="NCBI Taxonomy" id="582"/>
    <lineage>
        <taxon>Bacteria</taxon>
        <taxon>Pseudomonadati</taxon>
        <taxon>Pseudomonadota</taxon>
        <taxon>Gammaproteobacteria</taxon>
        <taxon>Enterobacterales</taxon>
        <taxon>Morganellaceae</taxon>
        <taxon>Morganella</taxon>
    </lineage>
</organism>
<dbReference type="HAMAP" id="MF_00910">
    <property type="entry name" value="FtsL"/>
    <property type="match status" value="1"/>
</dbReference>
<reference evidence="15" key="7">
    <citation type="submission" date="2023-02" db="EMBL/GenBank/DDBJ databases">
        <title>Detection, antimicrobial susceptibility and genomic characterization of NDM-producing species of Morganellaceae, Yersiniaceae, and Enterobacteriaceae other than Klebsiella.</title>
        <authorList>
            <person name="Camargo C.H."/>
            <person name="Sacchi C.T."/>
            <person name="Campos K.R."/>
        </authorList>
    </citation>
    <scope>NUCLEOTIDE SEQUENCE</scope>
    <source>
        <strain evidence="15">1189_21</strain>
    </source>
</reference>
<keyword evidence="4 8" id="KW-0812">Transmembrane</keyword>
<dbReference type="EMBL" id="NRQY01000001">
    <property type="protein sequence ID" value="RUT65055.1"/>
    <property type="molecule type" value="Genomic_DNA"/>
</dbReference>
<gene>
    <name evidence="8 16" type="primary">ftsL</name>
    <name evidence="10" type="ORF">AM380_11930</name>
    <name evidence="16" type="ORF">CKG00_00560</name>
    <name evidence="13" type="ORF">CYG68_09415</name>
    <name evidence="12" type="ORF">I8608_001836</name>
    <name evidence="14" type="ORF">N0392_06585</name>
    <name evidence="15" type="ORF">OSC06_09680</name>
    <name evidence="11" type="ORF">PN925_000935</name>
</gene>
<reference evidence="16 18" key="1">
    <citation type="submission" date="2017-08" db="EMBL/GenBank/DDBJ databases">
        <title>Draft genome sequence of pheromone producing symbiont Morganella morganii, of the female New Zealand grass grub Costelytra giveni.</title>
        <authorList>
            <person name="Laugraud A."/>
            <person name="Young S.D."/>
            <person name="Hurst M.H."/>
        </authorList>
    </citation>
    <scope>NUCLEOTIDE SEQUENCE [LARGE SCALE GENOMIC DNA]</scope>
    <source>
        <strain evidence="16 18">MMsCG</strain>
    </source>
</reference>
<dbReference type="NCBIfam" id="NF008040">
    <property type="entry name" value="PRK10772.1"/>
    <property type="match status" value="1"/>
</dbReference>
<dbReference type="EMBL" id="JAPNMI010000003">
    <property type="protein sequence ID" value="MCY0789350.1"/>
    <property type="molecule type" value="Genomic_DNA"/>
</dbReference>
<evidence type="ECO:0000313" key="11">
    <source>
        <dbReference type="EMBL" id="EMO9455599.1"/>
    </source>
</evidence>
<reference evidence="12" key="3">
    <citation type="journal article" date="2018" name="Genome Biol.">
        <title>SKESA: strategic k-mer extension for scrupulous assemblies.</title>
        <authorList>
            <person name="Souvorov A."/>
            <person name="Agarwala R."/>
            <person name="Lipman D.J."/>
        </authorList>
    </citation>
    <scope>NUCLEOTIDE SEQUENCE</scope>
    <source>
        <strain evidence="12">Morganella morganii ARLG-3209</strain>
    </source>
</reference>
<accession>A0A0A2RDG3</accession>
<name>A0A0A2RDG3_MORMO</name>
<sequence length="105" mass="12112">MTTERHNLARVICRDLLRHGFIPAILFIAVIVSAIFVVITAHKTRLLTAEREHLVLERNSLDIEWRNLILEENALGDHSRVERLSVERLSMQHVDPANEKIVVTK</sequence>
<evidence type="ECO:0000313" key="16">
    <source>
        <dbReference type="EMBL" id="RUT65055.1"/>
    </source>
</evidence>
<dbReference type="GeneID" id="93359622"/>
<comment type="subunit">
    <text evidence="8">Part of a complex composed of FtsB, FtsL and FtsQ.</text>
</comment>
<reference evidence="13" key="2">
    <citation type="submission" date="2017-12" db="EMBL/GenBank/DDBJ databases">
        <title>Genome sequencing and analysis.</title>
        <authorList>
            <person name="Huang Y.-T."/>
        </authorList>
    </citation>
    <scope>NUCLEOTIDE SEQUENCE</scope>
    <source>
        <strain evidence="13">VGH116</strain>
    </source>
</reference>
<evidence type="ECO:0000256" key="2">
    <source>
        <dbReference type="ARBA" id="ARBA00022475"/>
    </source>
</evidence>
<dbReference type="Proteomes" id="UP000286908">
    <property type="component" value="Unassembled WGS sequence"/>
</dbReference>
<reference evidence="12" key="5">
    <citation type="submission" date="2020-10" db="EMBL/GenBank/DDBJ databases">
        <authorList>
            <consortium name="NCBI Pathogen Detection Project"/>
        </authorList>
    </citation>
    <scope>NUCLEOTIDE SEQUENCE</scope>
    <source>
        <strain evidence="12">Morganella morganii ARLG-3209</strain>
    </source>
</reference>
<evidence type="ECO:0000313" key="14">
    <source>
        <dbReference type="EMBL" id="MCY0789350.1"/>
    </source>
</evidence>
<evidence type="ECO:0000256" key="7">
    <source>
        <dbReference type="ARBA" id="ARBA00023306"/>
    </source>
</evidence>
<comment type="subcellular location">
    <subcellularLocation>
        <location evidence="8">Cell inner membrane</location>
        <topology evidence="8">Single-pass type II membrane protein</topology>
    </subcellularLocation>
    <subcellularLocation>
        <location evidence="1">Cell membrane</location>
        <topology evidence="1">Single-pass type II membrane protein</topology>
    </subcellularLocation>
    <text evidence="8">Localizes to the division septum where it forms a ring structure.</text>
</comment>
<dbReference type="Proteomes" id="UP000865968">
    <property type="component" value="Unassembled WGS sequence"/>
</dbReference>
<dbReference type="Proteomes" id="UP000650477">
    <property type="component" value="Unassembled WGS sequence"/>
</dbReference>
<dbReference type="Pfam" id="PF04999">
    <property type="entry name" value="FtsL"/>
    <property type="match status" value="1"/>
</dbReference>
<reference evidence="14" key="6">
    <citation type="submission" date="2022-08" db="EMBL/GenBank/DDBJ databases">
        <authorList>
            <person name="Dale J.L."/>
        </authorList>
    </citation>
    <scope>NUCLEOTIDE SEQUENCE</scope>
    <source>
        <strain evidence="14">2022EL-00758</strain>
    </source>
</reference>
<dbReference type="RefSeq" id="WP_004238454.1">
    <property type="nucleotide sequence ID" value="NZ_ABGYJJ040000001.1"/>
</dbReference>
<evidence type="ECO:0000313" key="15">
    <source>
        <dbReference type="EMBL" id="MDS0898238.1"/>
    </source>
</evidence>
<keyword evidence="2 8" id="KW-1003">Cell membrane</keyword>
<evidence type="ECO:0000256" key="6">
    <source>
        <dbReference type="ARBA" id="ARBA00023136"/>
    </source>
</evidence>
<evidence type="ECO:0000256" key="9">
    <source>
        <dbReference type="NCBIfam" id="TIGR02209"/>
    </source>
</evidence>
<protein>
    <recommendedName>
        <fullName evidence="8 9">Cell division protein FtsL</fullName>
    </recommendedName>
</protein>
<keyword evidence="8" id="KW-0997">Cell inner membrane</keyword>
<dbReference type="GO" id="GO:0043093">
    <property type="term" value="P:FtsZ-dependent cytokinesis"/>
    <property type="evidence" value="ECO:0007669"/>
    <property type="project" value="UniProtKB-UniRule"/>
</dbReference>
<dbReference type="EMBL" id="CP028956">
    <property type="protein sequence ID" value="AWC94302.1"/>
    <property type="molecule type" value="Genomic_DNA"/>
</dbReference>
<evidence type="ECO:0000256" key="4">
    <source>
        <dbReference type="ARBA" id="ARBA00022692"/>
    </source>
</evidence>
<evidence type="ECO:0000256" key="5">
    <source>
        <dbReference type="ARBA" id="ARBA00022989"/>
    </source>
</evidence>
<evidence type="ECO:0000256" key="3">
    <source>
        <dbReference type="ARBA" id="ARBA00022618"/>
    </source>
</evidence>
<dbReference type="InterPro" id="IPR011922">
    <property type="entry name" value="Cell_div_FtsL"/>
</dbReference>
<comment type="similarity">
    <text evidence="8">Belongs to the FtsL family.</text>
</comment>
<dbReference type="EMBL" id="ABKJEP030000006">
    <property type="protein sequence ID" value="EMO9455599.1"/>
    <property type="molecule type" value="Genomic_DNA"/>
</dbReference>
<keyword evidence="6 8" id="KW-0472">Membrane</keyword>
<evidence type="ECO:0000313" key="10">
    <source>
        <dbReference type="EMBL" id="AWC94302.1"/>
    </source>
</evidence>
<reference evidence="10 17" key="4">
    <citation type="submission" date="2018-04" db="EMBL/GenBank/DDBJ databases">
        <title>Whole genome sequencing of Morganella morganii AR_0133.</title>
        <authorList>
            <person name="Conlan S."/>
            <person name="Thomas P.J."/>
            <person name="Mullikin J."/>
            <person name="Frank K.M."/>
            <person name="Segre J.A."/>
        </authorList>
    </citation>
    <scope>NUCLEOTIDE SEQUENCE [LARGE SCALE GENOMIC DNA]</scope>
    <source>
        <strain evidence="10 17">AR_0133</strain>
    </source>
</reference>
<evidence type="ECO:0000313" key="12">
    <source>
        <dbReference type="EMBL" id="HAT3808985.1"/>
    </source>
</evidence>
<dbReference type="Proteomes" id="UP000244682">
    <property type="component" value="Chromosome"/>
</dbReference>
<dbReference type="AlphaFoldDB" id="A0A0A2RDG3"/>
<evidence type="ECO:0000256" key="8">
    <source>
        <dbReference type="HAMAP-Rule" id="MF_00910"/>
    </source>
</evidence>
<feature type="transmembrane region" description="Helical" evidence="8">
    <location>
        <begin position="20"/>
        <end position="41"/>
    </location>
</feature>
<dbReference type="PANTHER" id="PTHR37479">
    <property type="entry name" value="CELL DIVISION PROTEIN FTSL"/>
    <property type="match status" value="1"/>
</dbReference>
<dbReference type="Proteomes" id="UP001076655">
    <property type="component" value="Unassembled WGS sequence"/>
</dbReference>
<dbReference type="STRING" id="582.AL531_10595"/>
<dbReference type="GO" id="GO:0032153">
    <property type="term" value="C:cell division site"/>
    <property type="evidence" value="ECO:0007669"/>
    <property type="project" value="UniProtKB-UniRule"/>
</dbReference>
<evidence type="ECO:0000313" key="17">
    <source>
        <dbReference type="Proteomes" id="UP000244682"/>
    </source>
</evidence>
<keyword evidence="3 8" id="KW-0132">Cell division</keyword>
<dbReference type="EMBL" id="PKLF01000007">
    <property type="protein sequence ID" value="MBE8612636.1"/>
    <property type="molecule type" value="Genomic_DNA"/>
</dbReference>
<evidence type="ECO:0000313" key="18">
    <source>
        <dbReference type="Proteomes" id="UP000286908"/>
    </source>
</evidence>
<evidence type="ECO:0000256" key="1">
    <source>
        <dbReference type="ARBA" id="ARBA00004401"/>
    </source>
</evidence>
<dbReference type="OrthoDB" id="6196803at2"/>
<keyword evidence="7 8" id="KW-0131">Cell cycle</keyword>
<evidence type="ECO:0000313" key="13">
    <source>
        <dbReference type="EMBL" id="MBE8612636.1"/>
    </source>
</evidence>
<comment type="function">
    <text evidence="8">Essential cell division protein. May link together the upstream cell division proteins, which are predominantly cytoplasmic, with the downstream cell division proteins, which are predominantly periplasmic.</text>
</comment>